<feature type="transmembrane region" description="Helical" evidence="1">
    <location>
        <begin position="545"/>
        <end position="567"/>
    </location>
</feature>
<keyword evidence="1" id="KW-1133">Transmembrane helix</keyword>
<sequence length="582" mass="67500">MNIKGNIYISNLESKISDKNSSPDTKHKEIVNETTSEKSVDHGGTLNPNIQILADTYAQELIRSKKDYTPIHVDEMTSRLAKFYEKIRKVIDWKDDNAIRRGSIERILKRVLFPKLAGFLIKNYDPETLAETITIELIRGGHLPNHTIPRERLGGVSEALYKYLYFFEHVSNDRSFKVKEKTNLATFILEIAACEIEEILTNPVKEQEITKAMTNILNDRISVIPSDSLNSDEKLKIIRISAQRTLYDLDDNFIIYQLLKEEYPDWHNPSPDRIGEMSNKIPDWWKNAYKKINTRINGKFDSVSEGVDTVFMLLDDVLEELKDKPNKIRSTLENKEKLTDLITKSYNKRYKTLKIRLLHLAFFSTLSVFLSNWVTFYIIEVPLAHLFYEGFNLSAAIIDFLIPTLVMFFLVIIIKPPKKENLKKIISTTLSFVYKDGGQEHYQIRIAGKRFRLFNVFMTLLFILSAWLVFTSIAFVFYVAKLPITSVIFDTFTIALTVFAAVVIRNQSKELSVDEDRNFSDFVLDILTLPIAKVGSVLAKKWREYNIVAIFFNFVIETPFVAVLDFIQGWSEYLKERRSEMH</sequence>
<evidence type="ECO:0000256" key="1">
    <source>
        <dbReference type="SAM" id="Phobius"/>
    </source>
</evidence>
<accession>A0A0G0KWX4</accession>
<dbReference type="Proteomes" id="UP000034710">
    <property type="component" value="Unassembled WGS sequence"/>
</dbReference>
<protein>
    <submittedName>
        <fullName evidence="2">Uncharacterized protein</fullName>
    </submittedName>
</protein>
<feature type="transmembrane region" description="Helical" evidence="1">
    <location>
        <begin position="453"/>
        <end position="478"/>
    </location>
</feature>
<organism evidence="2 3">
    <name type="scientific">Candidatus Woesebacteria bacterium GW2011_GWA1_38_8</name>
    <dbReference type="NCBI Taxonomy" id="1618547"/>
    <lineage>
        <taxon>Bacteria</taxon>
        <taxon>Candidatus Woeseibacteriota</taxon>
    </lineage>
</organism>
<proteinExistence type="predicted"/>
<reference evidence="2 3" key="1">
    <citation type="journal article" date="2015" name="Nature">
        <title>rRNA introns, odd ribosomes, and small enigmatic genomes across a large radiation of phyla.</title>
        <authorList>
            <person name="Brown C.T."/>
            <person name="Hug L.A."/>
            <person name="Thomas B.C."/>
            <person name="Sharon I."/>
            <person name="Castelle C.J."/>
            <person name="Singh A."/>
            <person name="Wilkins M.J."/>
            <person name="Williams K.H."/>
            <person name="Banfield J.F."/>
        </authorList>
    </citation>
    <scope>NUCLEOTIDE SEQUENCE [LARGE SCALE GENOMIC DNA]</scope>
</reference>
<keyword evidence="1" id="KW-0472">Membrane</keyword>
<keyword evidence="1" id="KW-0812">Transmembrane</keyword>
<gene>
    <name evidence="2" type="ORF">UT06_C0008G0002</name>
</gene>
<name>A0A0G0KWX4_9BACT</name>
<feature type="transmembrane region" description="Helical" evidence="1">
    <location>
        <begin position="484"/>
        <end position="502"/>
    </location>
</feature>
<feature type="transmembrane region" description="Helical" evidence="1">
    <location>
        <begin position="357"/>
        <end position="379"/>
    </location>
</feature>
<dbReference type="EMBL" id="LBVJ01000008">
    <property type="protein sequence ID" value="KKQ84178.1"/>
    <property type="molecule type" value="Genomic_DNA"/>
</dbReference>
<feature type="transmembrane region" description="Helical" evidence="1">
    <location>
        <begin position="391"/>
        <end position="414"/>
    </location>
</feature>
<comment type="caution">
    <text evidence="2">The sequence shown here is derived from an EMBL/GenBank/DDBJ whole genome shotgun (WGS) entry which is preliminary data.</text>
</comment>
<evidence type="ECO:0000313" key="2">
    <source>
        <dbReference type="EMBL" id="KKQ84178.1"/>
    </source>
</evidence>
<evidence type="ECO:0000313" key="3">
    <source>
        <dbReference type="Proteomes" id="UP000034710"/>
    </source>
</evidence>
<dbReference type="AlphaFoldDB" id="A0A0G0KWX4"/>